<dbReference type="GeneID" id="83219059"/>
<organism evidence="2 3">
    <name type="scientific">Lichtheimia ornata</name>
    <dbReference type="NCBI Taxonomy" id="688661"/>
    <lineage>
        <taxon>Eukaryota</taxon>
        <taxon>Fungi</taxon>
        <taxon>Fungi incertae sedis</taxon>
        <taxon>Mucoromycota</taxon>
        <taxon>Mucoromycotina</taxon>
        <taxon>Mucoromycetes</taxon>
        <taxon>Mucorales</taxon>
        <taxon>Lichtheimiaceae</taxon>
        <taxon>Lichtheimia</taxon>
    </lineage>
</organism>
<dbReference type="Proteomes" id="UP001234581">
    <property type="component" value="Unassembled WGS sequence"/>
</dbReference>
<dbReference type="InterPro" id="IPR019734">
    <property type="entry name" value="TPR_rpt"/>
</dbReference>
<evidence type="ECO:0000313" key="2">
    <source>
        <dbReference type="EMBL" id="KAJ8652714.1"/>
    </source>
</evidence>
<name>A0AAD7XQA6_9FUNG</name>
<dbReference type="RefSeq" id="XP_058337628.1">
    <property type="nucleotide sequence ID" value="XM_058491623.1"/>
</dbReference>
<protein>
    <recommendedName>
        <fullName evidence="4">F-box domain-containing protein</fullName>
    </recommendedName>
</protein>
<dbReference type="Gene3D" id="1.25.40.10">
    <property type="entry name" value="Tetratricopeptide repeat domain"/>
    <property type="match status" value="1"/>
</dbReference>
<accession>A0AAD7XQA6</accession>
<keyword evidence="1" id="KW-0802">TPR repeat</keyword>
<sequence length="621" mass="70687">MTVEGNISWSELLKPTITTAQHDNDDNRIAMATETLKQAARRFVEVLNERARLLAKSAQFETALRDAAAIRAILPESGLGYLCNGDIYGQQGHYNEAIAIYDQGLEAVPHSDPYYQQLQQNRMEAVINNNKRVDFISRLPLDIVITNIIPRMEPAYLDPDVLYEPLYVSRTWQERILQQPKGLKFQFRRAVVTFKNGHAQLIRFAPYVQTLSASLLDVHLDDLFSRAHFSNLKELEVFSPHGSTPRLPLIHGLQIIADSLTHLAVYQCPGLELGDLLQTCPNLVSLKTMRVDAIRPLSSSYPKIKLLELDERLDQTHTHDHMVDVLSRFPSLRMLKISPMPATTILPILHKHCPYLQAVSLGCRSPDFDVTAANGHLNRKGITSAYLGHAKFYQDDVTEFLYQQRDSLEILEFHGKLEVNNARWKISADGRVQPHSTSLRIENDLSSPVSFTRLVDLRFTDIAPYIQDVPMLQWIVWNAPSLNAIDIPLSYFQPDIAKAMIKLNHLKRVQIVDNDINSEILDDNDDGLQQFFDYHVAMGDRSTLEHVVVQMDFLDAAKQTWLSLLSRLRCLKILEIGGDRSVTYCTIDDNCIPIIKRIRRDCHALEKLMVNGKVPIWLSDS</sequence>
<dbReference type="AlphaFoldDB" id="A0AAD7XQA6"/>
<evidence type="ECO:0008006" key="4">
    <source>
        <dbReference type="Google" id="ProtNLM"/>
    </source>
</evidence>
<comment type="caution">
    <text evidence="2">The sequence shown here is derived from an EMBL/GenBank/DDBJ whole genome shotgun (WGS) entry which is preliminary data.</text>
</comment>
<dbReference type="SUPFAM" id="SSF48452">
    <property type="entry name" value="TPR-like"/>
    <property type="match status" value="1"/>
</dbReference>
<reference evidence="2 3" key="1">
    <citation type="submission" date="2023-03" db="EMBL/GenBank/DDBJ databases">
        <title>Genome sequence of Lichtheimia ornata CBS 291.66.</title>
        <authorList>
            <person name="Mohabir J.T."/>
            <person name="Shea T.P."/>
            <person name="Kurbessoian T."/>
            <person name="Berby B."/>
            <person name="Fontaine J."/>
            <person name="Livny J."/>
            <person name="Gnirke A."/>
            <person name="Stajich J.E."/>
            <person name="Cuomo C.A."/>
        </authorList>
    </citation>
    <scope>NUCLEOTIDE SEQUENCE [LARGE SCALE GENOMIC DNA]</scope>
    <source>
        <strain evidence="2">CBS 291.66</strain>
    </source>
</reference>
<dbReference type="PROSITE" id="PS50005">
    <property type="entry name" value="TPR"/>
    <property type="match status" value="1"/>
</dbReference>
<dbReference type="EMBL" id="JARTCD010000096">
    <property type="protein sequence ID" value="KAJ8652714.1"/>
    <property type="molecule type" value="Genomic_DNA"/>
</dbReference>
<evidence type="ECO:0000313" key="3">
    <source>
        <dbReference type="Proteomes" id="UP001234581"/>
    </source>
</evidence>
<evidence type="ECO:0000256" key="1">
    <source>
        <dbReference type="PROSITE-ProRule" id="PRU00339"/>
    </source>
</evidence>
<dbReference type="InterPro" id="IPR011990">
    <property type="entry name" value="TPR-like_helical_dom_sf"/>
</dbReference>
<dbReference type="SUPFAM" id="SSF52047">
    <property type="entry name" value="RNI-like"/>
    <property type="match status" value="1"/>
</dbReference>
<feature type="repeat" description="TPR" evidence="1">
    <location>
        <begin position="78"/>
        <end position="111"/>
    </location>
</feature>
<dbReference type="Gene3D" id="3.80.10.10">
    <property type="entry name" value="Ribonuclease Inhibitor"/>
    <property type="match status" value="1"/>
</dbReference>
<dbReference type="SMART" id="SM00028">
    <property type="entry name" value="TPR"/>
    <property type="match status" value="2"/>
</dbReference>
<proteinExistence type="predicted"/>
<keyword evidence="3" id="KW-1185">Reference proteome</keyword>
<dbReference type="InterPro" id="IPR032675">
    <property type="entry name" value="LRR_dom_sf"/>
</dbReference>
<gene>
    <name evidence="2" type="ORF">O0I10_011659</name>
</gene>